<dbReference type="GO" id="GO:0003677">
    <property type="term" value="F:DNA binding"/>
    <property type="evidence" value="ECO:0007669"/>
    <property type="project" value="UniProtKB-KW"/>
</dbReference>
<evidence type="ECO:0000313" key="3">
    <source>
        <dbReference type="EMBL" id="TWR28075.1"/>
    </source>
</evidence>
<dbReference type="Gene3D" id="1.10.260.40">
    <property type="entry name" value="lambda repressor-like DNA-binding domains"/>
    <property type="match status" value="1"/>
</dbReference>
<dbReference type="Proteomes" id="UP000318010">
    <property type="component" value="Unassembled WGS sequence"/>
</dbReference>
<dbReference type="PANTHER" id="PTHR46558:SF4">
    <property type="entry name" value="DNA-BIDING PHAGE PROTEIN"/>
    <property type="match status" value="1"/>
</dbReference>
<dbReference type="SUPFAM" id="SSF47413">
    <property type="entry name" value="lambda repressor-like DNA-binding domains"/>
    <property type="match status" value="1"/>
</dbReference>
<dbReference type="PROSITE" id="PS50943">
    <property type="entry name" value="HTH_CROC1"/>
    <property type="match status" value="1"/>
</dbReference>
<sequence>MKNNIKNRVSEIITNIRLARERLNYTQDYLAMRMNVSQNAYSKIELGYSKLTLARLMEICNILEIPLSDMIEPEKKQVNYRLVYNPALQAQAV</sequence>
<dbReference type="SMART" id="SM00530">
    <property type="entry name" value="HTH_XRE"/>
    <property type="match status" value="1"/>
</dbReference>
<protein>
    <submittedName>
        <fullName evidence="3">Helix-turn-helix transcriptional regulator</fullName>
    </submittedName>
</protein>
<reference evidence="3 4" key="1">
    <citation type="submission" date="2019-07" db="EMBL/GenBank/DDBJ databases">
        <authorList>
            <person name="Kim J."/>
        </authorList>
    </citation>
    <scope>NUCLEOTIDE SEQUENCE [LARGE SCALE GENOMIC DNA]</scope>
    <source>
        <strain evidence="3 4">MJ1a</strain>
    </source>
</reference>
<dbReference type="InterPro" id="IPR001387">
    <property type="entry name" value="Cro/C1-type_HTH"/>
</dbReference>
<dbReference type="Pfam" id="PF01381">
    <property type="entry name" value="HTH_3"/>
    <property type="match status" value="1"/>
</dbReference>
<evidence type="ECO:0000313" key="4">
    <source>
        <dbReference type="Proteomes" id="UP000318010"/>
    </source>
</evidence>
<feature type="domain" description="HTH cro/C1-type" evidence="2">
    <location>
        <begin position="16"/>
        <end position="70"/>
    </location>
</feature>
<keyword evidence="1" id="KW-0238">DNA-binding</keyword>
<dbReference type="RefSeq" id="WP_146268883.1">
    <property type="nucleotide sequence ID" value="NZ_VOEI01000001.1"/>
</dbReference>
<proteinExistence type="predicted"/>
<dbReference type="PANTHER" id="PTHR46558">
    <property type="entry name" value="TRACRIPTIONAL REGULATORY PROTEIN-RELATED-RELATED"/>
    <property type="match status" value="1"/>
</dbReference>
<dbReference type="InterPro" id="IPR010982">
    <property type="entry name" value="Lambda_DNA-bd_dom_sf"/>
</dbReference>
<dbReference type="EMBL" id="VOEI01000001">
    <property type="protein sequence ID" value="TWR28075.1"/>
    <property type="molecule type" value="Genomic_DNA"/>
</dbReference>
<accession>A0A563U9P9</accession>
<organism evidence="3 4">
    <name type="scientific">Mucilaginibacter achroorhodeus</name>
    <dbReference type="NCBI Taxonomy" id="2599294"/>
    <lineage>
        <taxon>Bacteria</taxon>
        <taxon>Pseudomonadati</taxon>
        <taxon>Bacteroidota</taxon>
        <taxon>Sphingobacteriia</taxon>
        <taxon>Sphingobacteriales</taxon>
        <taxon>Sphingobacteriaceae</taxon>
        <taxon>Mucilaginibacter</taxon>
    </lineage>
</organism>
<dbReference type="OrthoDB" id="798409at2"/>
<evidence type="ECO:0000259" key="2">
    <source>
        <dbReference type="PROSITE" id="PS50943"/>
    </source>
</evidence>
<keyword evidence="4" id="KW-1185">Reference proteome</keyword>
<evidence type="ECO:0000256" key="1">
    <source>
        <dbReference type="ARBA" id="ARBA00023125"/>
    </source>
</evidence>
<name>A0A563U9P9_9SPHI</name>
<comment type="caution">
    <text evidence="3">The sequence shown here is derived from an EMBL/GenBank/DDBJ whole genome shotgun (WGS) entry which is preliminary data.</text>
</comment>
<gene>
    <name evidence="3" type="ORF">FPZ42_02340</name>
</gene>
<dbReference type="CDD" id="cd00093">
    <property type="entry name" value="HTH_XRE"/>
    <property type="match status" value="1"/>
</dbReference>
<dbReference type="AlphaFoldDB" id="A0A563U9P9"/>